<dbReference type="GO" id="GO:0016853">
    <property type="term" value="F:isomerase activity"/>
    <property type="evidence" value="ECO:0007669"/>
    <property type="project" value="UniProtKB-KW"/>
</dbReference>
<dbReference type="PANTHER" id="PTHR13774:SF17">
    <property type="entry name" value="PHENAZINE BIOSYNTHESIS-LIKE DOMAIN-CONTAINING PROTEIN"/>
    <property type="match status" value="1"/>
</dbReference>
<dbReference type="Gene3D" id="3.10.310.10">
    <property type="entry name" value="Diaminopimelate Epimerase, Chain A, domain 1"/>
    <property type="match status" value="2"/>
</dbReference>
<dbReference type="PIRSF" id="PIRSF016184">
    <property type="entry name" value="PhzC_PhzF"/>
    <property type="match status" value="1"/>
</dbReference>
<protein>
    <submittedName>
        <fullName evidence="4">Isomerase</fullName>
    </submittedName>
</protein>
<reference evidence="5" key="1">
    <citation type="submission" date="2018-02" db="EMBL/GenBank/DDBJ databases">
        <title>Genome sequencing of Solimonas sp. HR-BB.</title>
        <authorList>
            <person name="Lee Y."/>
            <person name="Jeon C.O."/>
        </authorList>
    </citation>
    <scope>NUCLEOTIDE SEQUENCE [LARGE SCALE GENOMIC DNA]</scope>
    <source>
        <strain evidence="5">HR-U</strain>
    </source>
</reference>
<dbReference type="SUPFAM" id="SSF54506">
    <property type="entry name" value="Diaminopimelate epimerase-like"/>
    <property type="match status" value="1"/>
</dbReference>
<organism evidence="4 5">
    <name type="scientific">Siphonobacter curvatus</name>
    <dbReference type="NCBI Taxonomy" id="2094562"/>
    <lineage>
        <taxon>Bacteria</taxon>
        <taxon>Pseudomonadati</taxon>
        <taxon>Bacteroidota</taxon>
        <taxon>Cytophagia</taxon>
        <taxon>Cytophagales</taxon>
        <taxon>Cytophagaceae</taxon>
        <taxon>Siphonobacter</taxon>
    </lineage>
</organism>
<name>A0A2S7IFX2_9BACT</name>
<evidence type="ECO:0000313" key="4">
    <source>
        <dbReference type="EMBL" id="PQA54127.1"/>
    </source>
</evidence>
<dbReference type="AlphaFoldDB" id="A0A2S7IFX2"/>
<feature type="active site" evidence="3">
    <location>
        <position position="46"/>
    </location>
</feature>
<sequence length="262" mass="28985">MTLPIYQVDAFTNTLFKGNPAAVVPLQEWLPKETMLKIAAENNLAETAFFVQKGDDYELKWFTPTVEIDLCGHATVASAFVLYEFLGYTQDEIRFHSNSGLLTVRRQDSRLTLNFPANPPQATEIPEGLLESLGLSRALEVLRGRTNDYLVILEEQEQIAGLNPDHRQLRTIGARGVIVSSVGTDADFVSRFFAPASGVDEDPVTGSAHTVLVPYWAEKLGKTELFARQISARGGELWLQLLGDRVEISGEAVAYLKGEIMI</sequence>
<comment type="similarity">
    <text evidence="1">Belongs to the PhzF family.</text>
</comment>
<evidence type="ECO:0000256" key="1">
    <source>
        <dbReference type="ARBA" id="ARBA00008270"/>
    </source>
</evidence>
<accession>A0A2S7IFX2</accession>
<evidence type="ECO:0000313" key="5">
    <source>
        <dbReference type="Proteomes" id="UP000239590"/>
    </source>
</evidence>
<comment type="caution">
    <text evidence="4">The sequence shown here is derived from an EMBL/GenBank/DDBJ whole genome shotgun (WGS) entry which is preliminary data.</text>
</comment>
<evidence type="ECO:0000256" key="2">
    <source>
        <dbReference type="ARBA" id="ARBA00023235"/>
    </source>
</evidence>
<dbReference type="GO" id="GO:0005737">
    <property type="term" value="C:cytoplasm"/>
    <property type="evidence" value="ECO:0007669"/>
    <property type="project" value="TreeGrafter"/>
</dbReference>
<dbReference type="Proteomes" id="UP000239590">
    <property type="component" value="Unassembled WGS sequence"/>
</dbReference>
<dbReference type="InterPro" id="IPR003719">
    <property type="entry name" value="Phenazine_PhzF-like"/>
</dbReference>
<dbReference type="PANTHER" id="PTHR13774">
    <property type="entry name" value="PHENAZINE BIOSYNTHESIS PROTEIN"/>
    <property type="match status" value="1"/>
</dbReference>
<proteinExistence type="inferred from homology"/>
<keyword evidence="5" id="KW-1185">Reference proteome</keyword>
<keyword evidence="2 4" id="KW-0413">Isomerase</keyword>
<dbReference type="EMBL" id="PTRA01000007">
    <property type="protein sequence ID" value="PQA54127.1"/>
    <property type="molecule type" value="Genomic_DNA"/>
</dbReference>
<evidence type="ECO:0000256" key="3">
    <source>
        <dbReference type="PIRSR" id="PIRSR016184-1"/>
    </source>
</evidence>
<dbReference type="RefSeq" id="WP_104715818.1">
    <property type="nucleotide sequence ID" value="NZ_PTRA01000007.1"/>
</dbReference>
<dbReference type="NCBIfam" id="TIGR00654">
    <property type="entry name" value="PhzF_family"/>
    <property type="match status" value="1"/>
</dbReference>
<gene>
    <name evidence="4" type="ORF">C5O19_23470</name>
</gene>
<dbReference type="OrthoDB" id="9788221at2"/>
<dbReference type="Pfam" id="PF02567">
    <property type="entry name" value="PhzC-PhzF"/>
    <property type="match status" value="1"/>
</dbReference>